<feature type="repeat" description="ANK" evidence="3">
    <location>
        <begin position="87"/>
        <end position="119"/>
    </location>
</feature>
<comment type="caution">
    <text evidence="6">The sequence shown here is derived from an EMBL/GenBank/DDBJ whole genome shotgun (WGS) entry which is preliminary data.</text>
</comment>
<evidence type="ECO:0000256" key="1">
    <source>
        <dbReference type="ARBA" id="ARBA00022737"/>
    </source>
</evidence>
<dbReference type="PROSITE" id="PS50297">
    <property type="entry name" value="ANK_REP_REGION"/>
    <property type="match status" value="1"/>
</dbReference>
<dbReference type="OrthoDB" id="671583at2"/>
<dbReference type="Proteomes" id="UP000256763">
    <property type="component" value="Unassembled WGS sequence"/>
</dbReference>
<evidence type="ECO:0000256" key="3">
    <source>
        <dbReference type="PROSITE-ProRule" id="PRU00023"/>
    </source>
</evidence>
<dbReference type="InterPro" id="IPR002110">
    <property type="entry name" value="Ankyrin_rpt"/>
</dbReference>
<dbReference type="SMART" id="SM00248">
    <property type="entry name" value="ANK"/>
    <property type="match status" value="3"/>
</dbReference>
<keyword evidence="1" id="KW-0677">Repeat</keyword>
<keyword evidence="7" id="KW-1185">Reference proteome</keyword>
<name>A0A3E0WJN1_9GAMM</name>
<evidence type="ECO:0000313" key="6">
    <source>
        <dbReference type="EMBL" id="RFA32176.1"/>
    </source>
</evidence>
<dbReference type="InterPro" id="IPR036770">
    <property type="entry name" value="Ankyrin_rpt-contain_sf"/>
</dbReference>
<evidence type="ECO:0000256" key="4">
    <source>
        <dbReference type="SAM" id="MobiDB-lite"/>
    </source>
</evidence>
<sequence>MVWRMLACILLLWQVNAHAETLPLVQAFELDDLDAFEQALAAGSDPNIRLDGPTDRPLLMQAIFDGKHEFVRALLDAGADPDITDTQGNSVMGVAVASGHGEIVRWLIEAGADFEKTTTRTLFGRDILDSAITSNIGDEVLVLLLKHDLPYAHATPGEHSSLCTVARERSYEVFRTFIEHAAEHALAIDSAPPSGTASPTSATGRRWAPWC</sequence>
<dbReference type="SUPFAM" id="SSF48403">
    <property type="entry name" value="Ankyrin repeat"/>
    <property type="match status" value="1"/>
</dbReference>
<keyword evidence="2 3" id="KW-0040">ANK repeat</keyword>
<dbReference type="GO" id="GO:0004842">
    <property type="term" value="F:ubiquitin-protein transferase activity"/>
    <property type="evidence" value="ECO:0007669"/>
    <property type="project" value="TreeGrafter"/>
</dbReference>
<feature type="compositionally biased region" description="Low complexity" evidence="4">
    <location>
        <begin position="190"/>
        <end position="204"/>
    </location>
</feature>
<dbReference type="PROSITE" id="PS50088">
    <property type="entry name" value="ANK_REPEAT"/>
    <property type="match status" value="2"/>
</dbReference>
<dbReference type="GO" id="GO:0085020">
    <property type="term" value="P:protein K6-linked ubiquitination"/>
    <property type="evidence" value="ECO:0007669"/>
    <property type="project" value="TreeGrafter"/>
</dbReference>
<protein>
    <submittedName>
        <fullName evidence="6">Uncharacterized protein</fullName>
    </submittedName>
</protein>
<dbReference type="PANTHER" id="PTHR24171">
    <property type="entry name" value="ANKYRIN REPEAT DOMAIN-CONTAINING PROTEIN 39-RELATED"/>
    <property type="match status" value="1"/>
</dbReference>
<dbReference type="AlphaFoldDB" id="A0A3E0WJN1"/>
<dbReference type="Pfam" id="PF12796">
    <property type="entry name" value="Ank_2"/>
    <property type="match status" value="1"/>
</dbReference>
<evidence type="ECO:0000313" key="7">
    <source>
        <dbReference type="Proteomes" id="UP000256763"/>
    </source>
</evidence>
<dbReference type="Gene3D" id="1.25.40.20">
    <property type="entry name" value="Ankyrin repeat-containing domain"/>
    <property type="match status" value="1"/>
</dbReference>
<evidence type="ECO:0000256" key="2">
    <source>
        <dbReference type="ARBA" id="ARBA00023043"/>
    </source>
</evidence>
<evidence type="ECO:0000256" key="5">
    <source>
        <dbReference type="SAM" id="SignalP"/>
    </source>
</evidence>
<dbReference type="EMBL" id="NFZW01000033">
    <property type="protein sequence ID" value="RFA32176.1"/>
    <property type="molecule type" value="Genomic_DNA"/>
</dbReference>
<accession>A0A3E0WJN1</accession>
<feature type="region of interest" description="Disordered" evidence="4">
    <location>
        <begin position="189"/>
        <end position="211"/>
    </location>
</feature>
<reference evidence="7" key="1">
    <citation type="submission" date="2017-05" db="EMBL/GenBank/DDBJ databases">
        <authorList>
            <person name="Sharma S."/>
            <person name="Sidhu C."/>
            <person name="Pinnaka A.K."/>
        </authorList>
    </citation>
    <scope>NUCLEOTIDE SEQUENCE [LARGE SCALE GENOMIC DNA]</scope>
    <source>
        <strain evidence="7">AK93</strain>
    </source>
</reference>
<organism evidence="6 7">
    <name type="scientific">Alkalilimnicola ehrlichii</name>
    <dbReference type="NCBI Taxonomy" id="351052"/>
    <lineage>
        <taxon>Bacteria</taxon>
        <taxon>Pseudomonadati</taxon>
        <taxon>Pseudomonadota</taxon>
        <taxon>Gammaproteobacteria</taxon>
        <taxon>Chromatiales</taxon>
        <taxon>Ectothiorhodospiraceae</taxon>
        <taxon>Alkalilimnicola</taxon>
    </lineage>
</organism>
<keyword evidence="5" id="KW-0732">Signal</keyword>
<gene>
    <name evidence="6" type="ORF">CAL65_20360</name>
</gene>
<dbReference type="PANTHER" id="PTHR24171:SF8">
    <property type="entry name" value="BRCA1-ASSOCIATED RING DOMAIN PROTEIN 1"/>
    <property type="match status" value="1"/>
</dbReference>
<feature type="signal peptide" evidence="5">
    <location>
        <begin position="1"/>
        <end position="19"/>
    </location>
</feature>
<feature type="chain" id="PRO_5017623843" evidence="5">
    <location>
        <begin position="20"/>
        <end position="211"/>
    </location>
</feature>
<feature type="repeat" description="ANK" evidence="3">
    <location>
        <begin position="54"/>
        <end position="86"/>
    </location>
</feature>
<proteinExistence type="predicted"/>
<dbReference type="RefSeq" id="WP_116304176.1">
    <property type="nucleotide sequence ID" value="NZ_NFZV01000043.1"/>
</dbReference>